<gene>
    <name evidence="2" type="ORF">JCM19302_499</name>
    <name evidence="3" type="ORF">JCM19538_2519</name>
</gene>
<dbReference type="EMBL" id="BBNY01000001">
    <property type="protein sequence ID" value="GAL88156.1"/>
    <property type="molecule type" value="Genomic_DNA"/>
</dbReference>
<comment type="caution">
    <text evidence="2">The sequence shown here is derived from an EMBL/GenBank/DDBJ whole genome shotgun (WGS) entry which is preliminary data.</text>
</comment>
<sequence length="267" mass="29980">MKRVLVVFMGLLLLHCKQEQKEPKAVLKEEIIEELVEPVKPEDTEFYSPVPPTVHPTGQNGAPSDAIVLFDGSNLDAWAPVNYDGAVTWILDKNDKSMIVHRTSDTLNATIKSKRKFGSVQLHLEWKSPKHIKGDGQNRGNSGVFLQERYEVQILDNNNNDTYVNGQVGSVYKQSVPLAKASVPTGQWNSYDIIYHAPEFNQEGEKTKAATITVLHNGVLIQDHFEIKGTTEYIGWPKNKPHGDGSIILQDHGSPVSYRNIWVRELN</sequence>
<feature type="domain" description="3-keto-alpha-glucoside-1,2-lyase/3-keto-2-hydroxy-glucal hydratase" evidence="1">
    <location>
        <begin position="66"/>
        <end position="264"/>
    </location>
</feature>
<evidence type="ECO:0000313" key="3">
    <source>
        <dbReference type="EMBL" id="GAL88156.1"/>
    </source>
</evidence>
<dbReference type="OrthoDB" id="176168at2"/>
<evidence type="ECO:0000313" key="4">
    <source>
        <dbReference type="Proteomes" id="UP000029646"/>
    </source>
</evidence>
<reference evidence="5" key="1">
    <citation type="journal article" date="2014" name="Genome Announc.">
        <title>Draft Genome Sequence of Marine Flavobacterium Jejuia pallidilutea Strain 11shimoA1 and Pigmentation Mutants.</title>
        <authorList>
            <person name="Takatani N."/>
            <person name="Nakanishi M."/>
            <person name="Meirelles P."/>
            <person name="Mino S."/>
            <person name="Suda W."/>
            <person name="Oshima K."/>
            <person name="Hattori M."/>
            <person name="Ohkuma M."/>
            <person name="Hosokawa M."/>
            <person name="Miyashita K."/>
            <person name="Thompson F.L."/>
            <person name="Niwa A."/>
            <person name="Sawabe T."/>
            <person name="Sawabe T."/>
        </authorList>
    </citation>
    <scope>NUCLEOTIDE SEQUENCE [LARGE SCALE GENOMIC DNA]</scope>
    <source>
        <strain evidence="5">JCM 19538</strain>
    </source>
</reference>
<protein>
    <submittedName>
        <fullName evidence="2">Putative multi-domain protein</fullName>
    </submittedName>
</protein>
<evidence type="ECO:0000313" key="2">
    <source>
        <dbReference type="EMBL" id="GAL71070.1"/>
    </source>
</evidence>
<dbReference type="AlphaFoldDB" id="A0A090W236"/>
<evidence type="ECO:0000259" key="1">
    <source>
        <dbReference type="Pfam" id="PF06439"/>
    </source>
</evidence>
<dbReference type="EMBL" id="BBNS01000010">
    <property type="protein sequence ID" value="GAL71070.1"/>
    <property type="molecule type" value="Genomic_DNA"/>
</dbReference>
<keyword evidence="5" id="KW-1185">Reference proteome</keyword>
<dbReference type="InterPro" id="IPR010496">
    <property type="entry name" value="AL/BT2_dom"/>
</dbReference>
<dbReference type="Proteomes" id="UP000029646">
    <property type="component" value="Unassembled WGS sequence"/>
</dbReference>
<proteinExistence type="predicted"/>
<dbReference type="Pfam" id="PF06439">
    <property type="entry name" value="3keto-disac_hyd"/>
    <property type="match status" value="1"/>
</dbReference>
<dbReference type="Gene3D" id="2.60.120.560">
    <property type="entry name" value="Exo-inulinase, domain 1"/>
    <property type="match status" value="1"/>
</dbReference>
<dbReference type="RefSeq" id="WP_042248438.1">
    <property type="nucleotide sequence ID" value="NZ_BBNS01000010.1"/>
</dbReference>
<dbReference type="GO" id="GO:0016787">
    <property type="term" value="F:hydrolase activity"/>
    <property type="evidence" value="ECO:0007669"/>
    <property type="project" value="InterPro"/>
</dbReference>
<accession>A0A090W236</accession>
<evidence type="ECO:0000313" key="5">
    <source>
        <dbReference type="Proteomes" id="UP000030184"/>
    </source>
</evidence>
<organism evidence="2 4">
    <name type="scientific">Jejuia pallidilutea</name>
    <dbReference type="NCBI Taxonomy" id="504487"/>
    <lineage>
        <taxon>Bacteria</taxon>
        <taxon>Pseudomonadati</taxon>
        <taxon>Bacteroidota</taxon>
        <taxon>Flavobacteriia</taxon>
        <taxon>Flavobacteriales</taxon>
        <taxon>Flavobacteriaceae</taxon>
        <taxon>Jejuia</taxon>
    </lineage>
</organism>
<name>A0A090W236_9FLAO</name>
<dbReference type="Proteomes" id="UP000030184">
    <property type="component" value="Unassembled WGS sequence"/>
</dbReference>